<evidence type="ECO:0000256" key="18">
    <source>
        <dbReference type="ARBA" id="ARBA00030800"/>
    </source>
</evidence>
<dbReference type="PANTHER" id="PTHR24421:SF10">
    <property type="entry name" value="NITRATE_NITRITE SENSOR PROTEIN NARQ"/>
    <property type="match status" value="1"/>
</dbReference>
<dbReference type="PROSITE" id="PS50005">
    <property type="entry name" value="TPR"/>
    <property type="match status" value="4"/>
</dbReference>
<keyword evidence="7" id="KW-0963">Cytoplasm</keyword>
<keyword evidence="10" id="KW-0479">Metal-binding</keyword>
<dbReference type="Pfam" id="PF02518">
    <property type="entry name" value="HATPase_c"/>
    <property type="match status" value="1"/>
</dbReference>
<dbReference type="Gene3D" id="3.30.565.10">
    <property type="entry name" value="Histidine kinase-like ATPase, C-terminal domain"/>
    <property type="match status" value="1"/>
</dbReference>
<comment type="caution">
    <text evidence="22">The sequence shown here is derived from an EMBL/GenBank/DDBJ whole genome shotgun (WGS) entry which is preliminary data.</text>
</comment>
<sequence length="718" mass="82663">MKQILFLSCFFHFLLGSAQQQVDSLQQVLPQQKGSEKVQTLNELSWLLRKKKDSSGIIYALKALQLSKQQNYYLGISDAYNRLGGISKQRGHLIQSKKYYEKALQIDSTQKYTYGIARANNQLGRILSLQGKKLAAIAHYTNSLEAFTTLKKNKQAATVAINIGTLYSTYNAHKEALTYYLKALDFSKKESSPLQIAYIYRYLGFTQKRLKNYTEALTYFQEAATIYHQKNSLEKVTDMEINIAATYDHLNKDQQALEQYYKTLRFINTHNLGDKGALYHNLATLYRKLEKRDSAFHYYKSSIQEFSKTKNENKLLVSYNNIGNLFYDDGKYTKALDYLNKSLDLQHNSKDSSMLGYTYTSISKVYRKLNNYPKAYAYKDSSYQVEKQEFLKIKKADRYEVAYINEKKKLAAAISKQKITETQTEKKNIFIIALLITIVLLAILFFYMVKAKKQKEQKLIIAHEKEIQEQEFQELIKMQKLNAIIQEQKLTELLKTQELDIMHAMISGEEEERKRIGKELHDNLGSKLSLVKIYYQAATKNANTSTQDAYMKAHQLLDEACKTVRDISHNMLSGTLPNFGLMPALQELKQTFENACVKQNKKAINIQLTSYKLDDRLESSMEIQIYRVIQELLNNILKHAQATQVAIQLLKREEELNIVVEDNGIGFETTQQHKGVGLKNIYSRIQSIKGTCNIDSGKGNGTTITIDIPIKNTYTNET</sequence>
<evidence type="ECO:0000256" key="8">
    <source>
        <dbReference type="ARBA" id="ARBA00022553"/>
    </source>
</evidence>
<dbReference type="RefSeq" id="WP_348738402.1">
    <property type="nucleotide sequence ID" value="NZ_CAXJRC010000019.1"/>
</dbReference>
<dbReference type="InterPro" id="IPR036890">
    <property type="entry name" value="HATPase_C_sf"/>
</dbReference>
<feature type="repeat" description="TPR" evidence="19">
    <location>
        <begin position="316"/>
        <end position="349"/>
    </location>
</feature>
<dbReference type="Gene3D" id="1.20.5.1930">
    <property type="match status" value="1"/>
</dbReference>
<dbReference type="SMART" id="SM00028">
    <property type="entry name" value="TPR"/>
    <property type="match status" value="8"/>
</dbReference>
<evidence type="ECO:0000256" key="13">
    <source>
        <dbReference type="ARBA" id="ARBA00022840"/>
    </source>
</evidence>
<accession>A0ABP1FDT4</accession>
<dbReference type="InterPro" id="IPR050482">
    <property type="entry name" value="Sensor_HK_TwoCompSys"/>
</dbReference>
<evidence type="ECO:0000256" key="11">
    <source>
        <dbReference type="ARBA" id="ARBA00022741"/>
    </source>
</evidence>
<dbReference type="EC" id="2.7.13.3" evidence="4"/>
<dbReference type="InterPro" id="IPR011990">
    <property type="entry name" value="TPR-like_helical_dom_sf"/>
</dbReference>
<comment type="subcellular location">
    <subcellularLocation>
        <location evidence="3">Cytoplasm</location>
    </subcellularLocation>
</comment>
<keyword evidence="19" id="KW-0802">TPR repeat</keyword>
<keyword evidence="6" id="KW-0004">4Fe-4S</keyword>
<evidence type="ECO:0000256" key="5">
    <source>
        <dbReference type="ARBA" id="ARBA00017322"/>
    </source>
</evidence>
<keyword evidence="23" id="KW-1185">Reference proteome</keyword>
<dbReference type="Pfam" id="PF13181">
    <property type="entry name" value="TPR_8"/>
    <property type="match status" value="1"/>
</dbReference>
<dbReference type="EMBL" id="CAXJRC010000019">
    <property type="protein sequence ID" value="CAL2106659.1"/>
    <property type="molecule type" value="Genomic_DNA"/>
</dbReference>
<keyword evidence="20" id="KW-0812">Transmembrane</keyword>
<feature type="domain" description="Histidine kinase" evidence="21">
    <location>
        <begin position="519"/>
        <end position="712"/>
    </location>
</feature>
<dbReference type="InterPro" id="IPR003594">
    <property type="entry name" value="HATPase_dom"/>
</dbReference>
<reference evidence="22 23" key="1">
    <citation type="submission" date="2024-05" db="EMBL/GenBank/DDBJ databases">
        <authorList>
            <person name="Duchaud E."/>
        </authorList>
    </citation>
    <scope>NUCLEOTIDE SEQUENCE [LARGE SCALE GENOMIC DNA]</scope>
    <source>
        <strain evidence="22">Ena-SAMPLE-TAB-13-05-2024-13:56:06:370-140305</strain>
    </source>
</reference>
<keyword evidence="12 22" id="KW-0418">Kinase</keyword>
<dbReference type="PANTHER" id="PTHR24421">
    <property type="entry name" value="NITRATE/NITRITE SENSOR PROTEIN NARX-RELATED"/>
    <property type="match status" value="1"/>
</dbReference>
<feature type="transmembrane region" description="Helical" evidence="20">
    <location>
        <begin position="429"/>
        <end position="449"/>
    </location>
</feature>
<name>A0ABP1FDT4_9FLAO</name>
<evidence type="ECO:0000256" key="16">
    <source>
        <dbReference type="ARBA" id="ARBA00023014"/>
    </source>
</evidence>
<dbReference type="SMART" id="SM00387">
    <property type="entry name" value="HATPase_c"/>
    <property type="match status" value="1"/>
</dbReference>
<evidence type="ECO:0000313" key="23">
    <source>
        <dbReference type="Proteomes" id="UP001497602"/>
    </source>
</evidence>
<evidence type="ECO:0000256" key="4">
    <source>
        <dbReference type="ARBA" id="ARBA00012438"/>
    </source>
</evidence>
<feature type="repeat" description="TPR" evidence="19">
    <location>
        <begin position="77"/>
        <end position="110"/>
    </location>
</feature>
<dbReference type="Gene3D" id="1.25.40.10">
    <property type="entry name" value="Tetratricopeptide repeat domain"/>
    <property type="match status" value="3"/>
</dbReference>
<evidence type="ECO:0000256" key="3">
    <source>
        <dbReference type="ARBA" id="ARBA00004496"/>
    </source>
</evidence>
<keyword evidence="14" id="KW-0408">Iron</keyword>
<organism evidence="22 23">
    <name type="scientific">Tenacibaculum vairaonense</name>
    <dbReference type="NCBI Taxonomy" id="3137860"/>
    <lineage>
        <taxon>Bacteria</taxon>
        <taxon>Pseudomonadati</taxon>
        <taxon>Bacteroidota</taxon>
        <taxon>Flavobacteriia</taxon>
        <taxon>Flavobacteriales</taxon>
        <taxon>Flavobacteriaceae</taxon>
        <taxon>Tenacibaculum</taxon>
    </lineage>
</organism>
<dbReference type="InterPro" id="IPR004358">
    <property type="entry name" value="Sig_transdc_His_kin-like_C"/>
</dbReference>
<evidence type="ECO:0000259" key="21">
    <source>
        <dbReference type="PROSITE" id="PS50109"/>
    </source>
</evidence>
<evidence type="ECO:0000313" key="22">
    <source>
        <dbReference type="EMBL" id="CAL2106659.1"/>
    </source>
</evidence>
<keyword evidence="8" id="KW-0597">Phosphoprotein</keyword>
<dbReference type="SUPFAM" id="SSF48452">
    <property type="entry name" value="TPR-like"/>
    <property type="match status" value="3"/>
</dbReference>
<keyword evidence="20" id="KW-0472">Membrane</keyword>
<keyword evidence="20" id="KW-1133">Transmembrane helix</keyword>
<dbReference type="Proteomes" id="UP001497602">
    <property type="component" value="Unassembled WGS sequence"/>
</dbReference>
<evidence type="ECO:0000256" key="20">
    <source>
        <dbReference type="SAM" id="Phobius"/>
    </source>
</evidence>
<comment type="cofactor">
    <cofactor evidence="2">
        <name>[4Fe-4S] cluster</name>
        <dbReference type="ChEBI" id="CHEBI:49883"/>
    </cofactor>
</comment>
<comment type="catalytic activity">
    <reaction evidence="1">
        <text>ATP + protein L-histidine = ADP + protein N-phospho-L-histidine.</text>
        <dbReference type="EC" id="2.7.13.3"/>
    </reaction>
</comment>
<dbReference type="Pfam" id="PF13424">
    <property type="entry name" value="TPR_12"/>
    <property type="match status" value="2"/>
</dbReference>
<dbReference type="PROSITE" id="PS50109">
    <property type="entry name" value="HIS_KIN"/>
    <property type="match status" value="1"/>
</dbReference>
<dbReference type="InterPro" id="IPR011712">
    <property type="entry name" value="Sig_transdc_His_kin_sub3_dim/P"/>
</dbReference>
<evidence type="ECO:0000256" key="1">
    <source>
        <dbReference type="ARBA" id="ARBA00000085"/>
    </source>
</evidence>
<protein>
    <recommendedName>
        <fullName evidence="5">Oxygen sensor histidine kinase NreB</fullName>
        <ecNumber evidence="4">2.7.13.3</ecNumber>
    </recommendedName>
    <alternativeName>
        <fullName evidence="18">Nitrogen regulation protein B</fullName>
    </alternativeName>
</protein>
<evidence type="ECO:0000256" key="12">
    <source>
        <dbReference type="ARBA" id="ARBA00022777"/>
    </source>
</evidence>
<evidence type="ECO:0000256" key="6">
    <source>
        <dbReference type="ARBA" id="ARBA00022485"/>
    </source>
</evidence>
<evidence type="ECO:0000256" key="19">
    <source>
        <dbReference type="PROSITE-ProRule" id="PRU00339"/>
    </source>
</evidence>
<evidence type="ECO:0000256" key="15">
    <source>
        <dbReference type="ARBA" id="ARBA00023012"/>
    </source>
</evidence>
<gene>
    <name evidence="22" type="ORF">T190115A13A_270016</name>
</gene>
<dbReference type="CDD" id="cd16917">
    <property type="entry name" value="HATPase_UhpB-NarQ-NarX-like"/>
    <property type="match status" value="1"/>
</dbReference>
<evidence type="ECO:0000256" key="10">
    <source>
        <dbReference type="ARBA" id="ARBA00022723"/>
    </source>
</evidence>
<keyword evidence="11" id="KW-0547">Nucleotide-binding</keyword>
<keyword evidence="13" id="KW-0067">ATP-binding</keyword>
<evidence type="ECO:0000256" key="14">
    <source>
        <dbReference type="ARBA" id="ARBA00023004"/>
    </source>
</evidence>
<proteinExistence type="predicted"/>
<evidence type="ECO:0000256" key="2">
    <source>
        <dbReference type="ARBA" id="ARBA00001966"/>
    </source>
</evidence>
<dbReference type="PRINTS" id="PR00344">
    <property type="entry name" value="BCTRLSENSOR"/>
</dbReference>
<dbReference type="InterPro" id="IPR005467">
    <property type="entry name" value="His_kinase_dom"/>
</dbReference>
<feature type="repeat" description="TPR" evidence="19">
    <location>
        <begin position="157"/>
        <end position="190"/>
    </location>
</feature>
<evidence type="ECO:0000256" key="17">
    <source>
        <dbReference type="ARBA" id="ARBA00024827"/>
    </source>
</evidence>
<keyword evidence="16" id="KW-0411">Iron-sulfur</keyword>
<comment type="function">
    <text evidence="17">Member of the two-component regulatory system NreB/NreC involved in the control of dissimilatory nitrate/nitrite reduction in response to oxygen. NreB functions as a direct oxygen sensor histidine kinase which is autophosphorylated, in the absence of oxygen, probably at the conserved histidine residue, and transfers its phosphate group probably to a conserved aspartate residue of NreC. NreB/NreC activates the expression of the nitrate (narGHJI) and nitrite (nir) reductase operons, as well as the putative nitrate transporter gene narT.</text>
</comment>
<dbReference type="SUPFAM" id="SSF55874">
    <property type="entry name" value="ATPase domain of HSP90 chaperone/DNA topoisomerase II/histidine kinase"/>
    <property type="match status" value="1"/>
</dbReference>
<evidence type="ECO:0000256" key="7">
    <source>
        <dbReference type="ARBA" id="ARBA00022490"/>
    </source>
</evidence>
<dbReference type="GO" id="GO:0004673">
    <property type="term" value="F:protein histidine kinase activity"/>
    <property type="evidence" value="ECO:0007669"/>
    <property type="project" value="UniProtKB-EC"/>
</dbReference>
<dbReference type="InterPro" id="IPR019734">
    <property type="entry name" value="TPR_rpt"/>
</dbReference>
<keyword evidence="9 22" id="KW-0808">Transferase</keyword>
<keyword evidence="15" id="KW-0902">Two-component regulatory system</keyword>
<feature type="repeat" description="TPR" evidence="19">
    <location>
        <begin position="197"/>
        <end position="230"/>
    </location>
</feature>
<evidence type="ECO:0000256" key="9">
    <source>
        <dbReference type="ARBA" id="ARBA00022679"/>
    </source>
</evidence>
<dbReference type="Pfam" id="PF07730">
    <property type="entry name" value="HisKA_3"/>
    <property type="match status" value="1"/>
</dbReference>